<dbReference type="Proteomes" id="UP000198583">
    <property type="component" value="Unassembled WGS sequence"/>
</dbReference>
<dbReference type="AlphaFoldDB" id="A0A1I6EJE2"/>
<keyword evidence="3" id="KW-1185">Reference proteome</keyword>
<evidence type="ECO:0000313" key="2">
    <source>
        <dbReference type="EMBL" id="SFR17869.1"/>
    </source>
</evidence>
<feature type="signal peptide" evidence="1">
    <location>
        <begin position="1"/>
        <end position="31"/>
    </location>
</feature>
<keyword evidence="1" id="KW-0732">Signal</keyword>
<dbReference type="SMART" id="SM00728">
    <property type="entry name" value="ChW"/>
    <property type="match status" value="3"/>
</dbReference>
<gene>
    <name evidence="2" type="ORF">SAMN04488564_104666</name>
</gene>
<accession>A0A1I6EJE2</accession>
<dbReference type="STRING" id="84724.SAMN04488564_104666"/>
<dbReference type="Pfam" id="PF07538">
    <property type="entry name" value="ChW"/>
    <property type="match status" value="3"/>
</dbReference>
<sequence>MASFSRALKITIGGVGLVAAMLGAVAAPANAEVSGPETTVNGVVSSTEITVDVMPDVSRNAAPMLCLRGHVQDVGWQGWTCDAGNGAAAGTAGQGRRLEAIQFVTYDSGGVTCALAHVQDVGWQGRDCRNDGQVGQIGTTGQGRRIEAIGLGNTGRTTCARAHVQNQGWQDPVCEPANVYAYVGTTGQGLQMEALIASIL</sequence>
<dbReference type="OrthoDB" id="3444343at2"/>
<evidence type="ECO:0000313" key="3">
    <source>
        <dbReference type="Proteomes" id="UP000198583"/>
    </source>
</evidence>
<proteinExistence type="predicted"/>
<protein>
    <submittedName>
        <fullName evidence="2">Hydrophobic W protein</fullName>
    </submittedName>
</protein>
<reference evidence="3" key="1">
    <citation type="submission" date="2016-10" db="EMBL/GenBank/DDBJ databases">
        <authorList>
            <person name="Varghese N."/>
            <person name="Submissions S."/>
        </authorList>
    </citation>
    <scope>NUCLEOTIDE SEQUENCE [LARGE SCALE GENOMIC DNA]</scope>
    <source>
        <strain evidence="3">DSM 44232</strain>
    </source>
</reference>
<evidence type="ECO:0000256" key="1">
    <source>
        <dbReference type="SAM" id="SignalP"/>
    </source>
</evidence>
<dbReference type="EMBL" id="FOYL01000004">
    <property type="protein sequence ID" value="SFR17869.1"/>
    <property type="molecule type" value="Genomic_DNA"/>
</dbReference>
<organism evidence="2 3">
    <name type="scientific">Lentzea waywayandensis</name>
    <dbReference type="NCBI Taxonomy" id="84724"/>
    <lineage>
        <taxon>Bacteria</taxon>
        <taxon>Bacillati</taxon>
        <taxon>Actinomycetota</taxon>
        <taxon>Actinomycetes</taxon>
        <taxon>Pseudonocardiales</taxon>
        <taxon>Pseudonocardiaceae</taxon>
        <taxon>Lentzea</taxon>
    </lineage>
</organism>
<dbReference type="InterPro" id="IPR006637">
    <property type="entry name" value="ChW"/>
</dbReference>
<name>A0A1I6EJE2_9PSEU</name>
<feature type="chain" id="PRO_5011521978" evidence="1">
    <location>
        <begin position="32"/>
        <end position="200"/>
    </location>
</feature>